<proteinExistence type="predicted"/>
<dbReference type="EMBL" id="JBJURJ010000015">
    <property type="protein sequence ID" value="MFM9330798.1"/>
    <property type="molecule type" value="Genomic_DNA"/>
</dbReference>
<name>A0ACC7P1C9_9BACL</name>
<organism evidence="1 2">
    <name type="scientific">Paenibacillus mesotrionivorans</name>
    <dbReference type="NCBI Taxonomy" id="3160968"/>
    <lineage>
        <taxon>Bacteria</taxon>
        <taxon>Bacillati</taxon>
        <taxon>Bacillota</taxon>
        <taxon>Bacilli</taxon>
        <taxon>Bacillales</taxon>
        <taxon>Paenibacillaceae</taxon>
        <taxon>Paenibacillus</taxon>
    </lineage>
</organism>
<protein>
    <submittedName>
        <fullName evidence="1">Helix-turn-helix domain-containing protein</fullName>
    </submittedName>
</protein>
<gene>
    <name evidence="1" type="ORF">ACI1P1_21140</name>
</gene>
<reference evidence="1" key="1">
    <citation type="submission" date="2024-12" db="EMBL/GenBank/DDBJ databases">
        <authorList>
            <person name="Wu N."/>
        </authorList>
    </citation>
    <scope>NUCLEOTIDE SEQUENCE</scope>
    <source>
        <strain evidence="1">P15</strain>
    </source>
</reference>
<comment type="caution">
    <text evidence="1">The sequence shown here is derived from an EMBL/GenBank/DDBJ whole genome shotgun (WGS) entry which is preliminary data.</text>
</comment>
<dbReference type="Proteomes" id="UP001631969">
    <property type="component" value="Unassembled WGS sequence"/>
</dbReference>
<evidence type="ECO:0000313" key="2">
    <source>
        <dbReference type="Proteomes" id="UP001631969"/>
    </source>
</evidence>
<accession>A0ACC7P1C9</accession>
<evidence type="ECO:0000313" key="1">
    <source>
        <dbReference type="EMBL" id="MFM9330798.1"/>
    </source>
</evidence>
<keyword evidence="2" id="KW-1185">Reference proteome</keyword>
<sequence>MTFGQRLRSLRLARGLTQKECGKLFQLSESAIGMYERDQREPSLELVRRIADYFEVTIDYILGRDHYISEGRARYTAADHWTDEERELADAFIQTIRHRKKNGTTKMKANE</sequence>